<comment type="caution">
    <text evidence="2">The sequence shown here is derived from an EMBL/GenBank/DDBJ whole genome shotgun (WGS) entry which is preliminary data.</text>
</comment>
<accession>A0A6G0WA82</accession>
<feature type="domain" description="Reverse transcriptase Ty1/copia-type" evidence="1">
    <location>
        <begin position="38"/>
        <end position="125"/>
    </location>
</feature>
<proteinExistence type="predicted"/>
<keyword evidence="3" id="KW-1185">Reference proteome</keyword>
<evidence type="ECO:0000259" key="1">
    <source>
        <dbReference type="Pfam" id="PF07727"/>
    </source>
</evidence>
<evidence type="ECO:0000313" key="3">
    <source>
        <dbReference type="Proteomes" id="UP000481153"/>
    </source>
</evidence>
<dbReference type="AlphaFoldDB" id="A0A6G0WA82"/>
<organism evidence="2 3">
    <name type="scientific">Aphanomyces euteiches</name>
    <dbReference type="NCBI Taxonomy" id="100861"/>
    <lineage>
        <taxon>Eukaryota</taxon>
        <taxon>Sar</taxon>
        <taxon>Stramenopiles</taxon>
        <taxon>Oomycota</taxon>
        <taxon>Saprolegniomycetes</taxon>
        <taxon>Saprolegniales</taxon>
        <taxon>Verrucalvaceae</taxon>
        <taxon>Aphanomyces</taxon>
    </lineage>
</organism>
<evidence type="ECO:0000313" key="2">
    <source>
        <dbReference type="EMBL" id="KAF0724130.1"/>
    </source>
</evidence>
<dbReference type="EMBL" id="VJMJ01000281">
    <property type="protein sequence ID" value="KAF0724130.1"/>
    <property type="molecule type" value="Genomic_DNA"/>
</dbReference>
<name>A0A6G0WA82_9STRA</name>
<dbReference type="InterPro" id="IPR013103">
    <property type="entry name" value="RVT_2"/>
</dbReference>
<dbReference type="Proteomes" id="UP000481153">
    <property type="component" value="Unassembled WGS sequence"/>
</dbReference>
<dbReference type="Pfam" id="PF07727">
    <property type="entry name" value="RVT_2"/>
    <property type="match status" value="1"/>
</dbReference>
<dbReference type="VEuPathDB" id="FungiDB:AeMF1_011954"/>
<reference evidence="2 3" key="1">
    <citation type="submission" date="2019-07" db="EMBL/GenBank/DDBJ databases">
        <title>Genomics analysis of Aphanomyces spp. identifies a new class of oomycete effector associated with host adaptation.</title>
        <authorList>
            <person name="Gaulin E."/>
        </authorList>
    </citation>
    <scope>NUCLEOTIDE SEQUENCE [LARGE SCALE GENOMIC DNA]</scope>
    <source>
        <strain evidence="2 3">ATCC 201684</strain>
    </source>
</reference>
<protein>
    <recommendedName>
        <fullName evidence="1">Reverse transcriptase Ty1/copia-type domain-containing protein</fullName>
    </recommendedName>
</protein>
<sequence length="125" mass="13989">MSLMEVPASQKEAMASDEASKWRDTEEMAMKAMVAIGTWRVLQVPPKAGVKVINCHWVYAKKTDSAGNVTRYKARLVANGYLQQEGIDFFQKYSPVKFTTLRTVIAFAVMSKYSLVQADAVDAYL</sequence>
<gene>
    <name evidence="2" type="ORF">Ae201684_017139</name>
</gene>